<keyword evidence="2" id="KW-1185">Reference proteome</keyword>
<protein>
    <submittedName>
        <fullName evidence="1">Uncharacterized protein</fullName>
    </submittedName>
</protein>
<evidence type="ECO:0000313" key="1">
    <source>
        <dbReference type="EMBL" id="KAI5667028.1"/>
    </source>
</evidence>
<organism evidence="1 2">
    <name type="scientific">Catharanthus roseus</name>
    <name type="common">Madagascar periwinkle</name>
    <name type="synonym">Vinca rosea</name>
    <dbReference type="NCBI Taxonomy" id="4058"/>
    <lineage>
        <taxon>Eukaryota</taxon>
        <taxon>Viridiplantae</taxon>
        <taxon>Streptophyta</taxon>
        <taxon>Embryophyta</taxon>
        <taxon>Tracheophyta</taxon>
        <taxon>Spermatophyta</taxon>
        <taxon>Magnoliopsida</taxon>
        <taxon>eudicotyledons</taxon>
        <taxon>Gunneridae</taxon>
        <taxon>Pentapetalae</taxon>
        <taxon>asterids</taxon>
        <taxon>lamiids</taxon>
        <taxon>Gentianales</taxon>
        <taxon>Apocynaceae</taxon>
        <taxon>Rauvolfioideae</taxon>
        <taxon>Vinceae</taxon>
        <taxon>Catharanthinae</taxon>
        <taxon>Catharanthus</taxon>
    </lineage>
</organism>
<reference evidence="2" key="1">
    <citation type="journal article" date="2023" name="Nat. Plants">
        <title>Single-cell RNA sequencing provides a high-resolution roadmap for understanding the multicellular compartmentation of specialized metabolism.</title>
        <authorList>
            <person name="Sun S."/>
            <person name="Shen X."/>
            <person name="Li Y."/>
            <person name="Li Y."/>
            <person name="Wang S."/>
            <person name="Li R."/>
            <person name="Zhang H."/>
            <person name="Shen G."/>
            <person name="Guo B."/>
            <person name="Wei J."/>
            <person name="Xu J."/>
            <person name="St-Pierre B."/>
            <person name="Chen S."/>
            <person name="Sun C."/>
        </authorList>
    </citation>
    <scope>NUCLEOTIDE SEQUENCE [LARGE SCALE GENOMIC DNA]</scope>
</reference>
<accession>A0ACC0B3E6</accession>
<comment type="caution">
    <text evidence="1">The sequence shown here is derived from an EMBL/GenBank/DDBJ whole genome shotgun (WGS) entry which is preliminary data.</text>
</comment>
<proteinExistence type="predicted"/>
<evidence type="ECO:0000313" key="2">
    <source>
        <dbReference type="Proteomes" id="UP001060085"/>
    </source>
</evidence>
<gene>
    <name evidence="1" type="ORF">M9H77_16881</name>
</gene>
<dbReference type="EMBL" id="CM044704">
    <property type="protein sequence ID" value="KAI5667028.1"/>
    <property type="molecule type" value="Genomic_DNA"/>
</dbReference>
<dbReference type="Proteomes" id="UP001060085">
    <property type="component" value="Linkage Group LG04"/>
</dbReference>
<sequence>MSKVIYKTDAPRLLKLVIHQRDSNMKMAIGDITNNLDGGLNPYCSSQSFLLKWAKLICDNYFMQNEAHGPQASSSFCSKFAHTCGVIIGGPAGPGDHYSYLNPINGNCCKVVKRIGKLDGRCFKYVAIFNEIKNICGP</sequence>
<name>A0ACC0B3E6_CATRO</name>